<feature type="region of interest" description="Disordered" evidence="1">
    <location>
        <begin position="1"/>
        <end position="22"/>
    </location>
</feature>
<dbReference type="AlphaFoldDB" id="A0A9Q3F8U6"/>
<dbReference type="Proteomes" id="UP000765509">
    <property type="component" value="Unassembled WGS sequence"/>
</dbReference>
<protein>
    <submittedName>
        <fullName evidence="2">Uncharacterized protein</fullName>
    </submittedName>
</protein>
<comment type="caution">
    <text evidence="2">The sequence shown here is derived from an EMBL/GenBank/DDBJ whole genome shotgun (WGS) entry which is preliminary data.</text>
</comment>
<evidence type="ECO:0000313" key="3">
    <source>
        <dbReference type="Proteomes" id="UP000765509"/>
    </source>
</evidence>
<evidence type="ECO:0000313" key="2">
    <source>
        <dbReference type="EMBL" id="MBW0535683.1"/>
    </source>
</evidence>
<evidence type="ECO:0000256" key="1">
    <source>
        <dbReference type="SAM" id="MobiDB-lite"/>
    </source>
</evidence>
<reference evidence="2" key="1">
    <citation type="submission" date="2021-03" db="EMBL/GenBank/DDBJ databases">
        <title>Draft genome sequence of rust myrtle Austropuccinia psidii MF-1, a brazilian biotype.</title>
        <authorList>
            <person name="Quecine M.C."/>
            <person name="Pachon D.M.R."/>
            <person name="Bonatelli M.L."/>
            <person name="Correr F.H."/>
            <person name="Franceschini L.M."/>
            <person name="Leite T.F."/>
            <person name="Margarido G.R.A."/>
            <person name="Almeida C.A."/>
            <person name="Ferrarezi J.A."/>
            <person name="Labate C.A."/>
        </authorList>
    </citation>
    <scope>NUCLEOTIDE SEQUENCE</scope>
    <source>
        <strain evidence="2">MF-1</strain>
    </source>
</reference>
<dbReference type="EMBL" id="AVOT02040465">
    <property type="protein sequence ID" value="MBW0535683.1"/>
    <property type="molecule type" value="Genomic_DNA"/>
</dbReference>
<gene>
    <name evidence="2" type="ORF">O181_075398</name>
</gene>
<organism evidence="2 3">
    <name type="scientific">Austropuccinia psidii MF-1</name>
    <dbReference type="NCBI Taxonomy" id="1389203"/>
    <lineage>
        <taxon>Eukaryota</taxon>
        <taxon>Fungi</taxon>
        <taxon>Dikarya</taxon>
        <taxon>Basidiomycota</taxon>
        <taxon>Pucciniomycotina</taxon>
        <taxon>Pucciniomycetes</taxon>
        <taxon>Pucciniales</taxon>
        <taxon>Sphaerophragmiaceae</taxon>
        <taxon>Austropuccinia</taxon>
    </lineage>
</organism>
<proteinExistence type="predicted"/>
<name>A0A9Q3F8U6_9BASI</name>
<sequence>MRPKGAKGAVQKPQCQVGPPEPVFWPKNPKKTILAQAPKTPRMAIPLKTQAMTSGNPQRPPATFKKRFPLNIRENSSATQWTQVCRNQEWCIYGIIYHYAQFILTNSMIMLSGLHYTISNQLTQANNSFGRKASAPQY</sequence>
<accession>A0A9Q3F8U6</accession>
<keyword evidence="3" id="KW-1185">Reference proteome</keyword>